<feature type="region of interest" description="Disordered" evidence="1">
    <location>
        <begin position="125"/>
        <end position="196"/>
    </location>
</feature>
<evidence type="ECO:0000313" key="3">
    <source>
        <dbReference type="Proteomes" id="UP000320762"/>
    </source>
</evidence>
<proteinExistence type="predicted"/>
<evidence type="ECO:0000313" key="2">
    <source>
        <dbReference type="EMBL" id="TRM58192.1"/>
    </source>
</evidence>
<reference evidence="2 3" key="1">
    <citation type="journal article" date="2019" name="New Phytol.">
        <title>Comparative genomics reveals unique wood-decay strategies and fruiting body development in the Schizophyllaceae.</title>
        <authorList>
            <person name="Almasi E."/>
            <person name="Sahu N."/>
            <person name="Krizsan K."/>
            <person name="Balint B."/>
            <person name="Kovacs G.M."/>
            <person name="Kiss B."/>
            <person name="Cseklye J."/>
            <person name="Drula E."/>
            <person name="Henrissat B."/>
            <person name="Nagy I."/>
            <person name="Chovatia M."/>
            <person name="Adam C."/>
            <person name="LaButti K."/>
            <person name="Lipzen A."/>
            <person name="Riley R."/>
            <person name="Grigoriev I.V."/>
            <person name="Nagy L.G."/>
        </authorList>
    </citation>
    <scope>NUCLEOTIDE SEQUENCE [LARGE SCALE GENOMIC DNA]</scope>
    <source>
        <strain evidence="2 3">NL-1724</strain>
    </source>
</reference>
<sequence length="196" mass="21389">MTQGEGHGASAWPAHFGLSSHHEITSTFRLLLYYYLDRTLSIDSRTDASTPFTPTMSSSTYEAATRVERVAREHREMKEAGTVRADPDAEAKMAQEAKKAIAHGVKAQQSGNPISRAVHGRVARASAGKAEKAAETLKATDDGGMLREGMASDTRELKQARRLQQKKRRAAPGTRDKQDPTLMKTADPGLTKRVEG</sequence>
<organism evidence="2 3">
    <name type="scientific">Schizophyllum amplum</name>
    <dbReference type="NCBI Taxonomy" id="97359"/>
    <lineage>
        <taxon>Eukaryota</taxon>
        <taxon>Fungi</taxon>
        <taxon>Dikarya</taxon>
        <taxon>Basidiomycota</taxon>
        <taxon>Agaricomycotina</taxon>
        <taxon>Agaricomycetes</taxon>
        <taxon>Agaricomycetidae</taxon>
        <taxon>Agaricales</taxon>
        <taxon>Schizophyllaceae</taxon>
        <taxon>Schizophyllum</taxon>
    </lineage>
</organism>
<dbReference type="EMBL" id="VDMD01000038">
    <property type="protein sequence ID" value="TRM58192.1"/>
    <property type="molecule type" value="Genomic_DNA"/>
</dbReference>
<dbReference type="Proteomes" id="UP000320762">
    <property type="component" value="Unassembled WGS sequence"/>
</dbReference>
<protein>
    <submittedName>
        <fullName evidence="2">Uncharacterized protein</fullName>
    </submittedName>
</protein>
<name>A0A550C060_9AGAR</name>
<dbReference type="AlphaFoldDB" id="A0A550C060"/>
<comment type="caution">
    <text evidence="2">The sequence shown here is derived from an EMBL/GenBank/DDBJ whole genome shotgun (WGS) entry which is preliminary data.</text>
</comment>
<keyword evidence="3" id="KW-1185">Reference proteome</keyword>
<feature type="compositionally biased region" description="Basic residues" evidence="1">
    <location>
        <begin position="160"/>
        <end position="170"/>
    </location>
</feature>
<accession>A0A550C060</accession>
<feature type="compositionally biased region" description="Basic and acidic residues" evidence="1">
    <location>
        <begin position="129"/>
        <end position="145"/>
    </location>
</feature>
<gene>
    <name evidence="2" type="ORF">BD626DRAFT_512494</name>
</gene>
<evidence type="ECO:0000256" key="1">
    <source>
        <dbReference type="SAM" id="MobiDB-lite"/>
    </source>
</evidence>